<name>A0ABR9TH81_9FLAO</name>
<keyword evidence="2" id="KW-1185">Reference proteome</keyword>
<gene>
    <name evidence="1" type="ORF">C4F50_07135</name>
</gene>
<accession>A0ABR9TH81</accession>
<comment type="caution">
    <text evidence="1">The sequence shown here is derived from an EMBL/GenBank/DDBJ whole genome shotgun (WGS) entry which is preliminary data.</text>
</comment>
<dbReference type="EMBL" id="PRDM01000001">
    <property type="protein sequence ID" value="MBE8724723.1"/>
    <property type="molecule type" value="Genomic_DNA"/>
</dbReference>
<sequence length="222" mass="26283">MKNKIVKLRSKLERNKIFFETFAATVLILASIYVSVQANNISNIQTEIMKLENTPKIEIRTTISQKDSVTTKWQIFNHNSKISNFELEQQFSFLSIRKRDETQEKEIPLMEYINGIGNFSGQNEGLIAEYDNGYYSQNEKIIQKELENYCFIQVRCFIEISFEDVLDKQTKYYQITPMIKEISEKDWELIKKDFSMKTDKKDRTINLAHDIESNIQKIKNYN</sequence>
<protein>
    <submittedName>
        <fullName evidence="1">Uncharacterized protein</fullName>
    </submittedName>
</protein>
<evidence type="ECO:0000313" key="2">
    <source>
        <dbReference type="Proteomes" id="UP000640614"/>
    </source>
</evidence>
<reference evidence="1 2" key="1">
    <citation type="submission" date="2018-07" db="EMBL/GenBank/DDBJ databases">
        <title>Genome assembly of strain KB82.</title>
        <authorList>
            <person name="Kukolya J."/>
            <person name="Horvath B."/>
            <person name="Nagy I."/>
            <person name="Toth A."/>
        </authorList>
    </citation>
    <scope>NUCLEOTIDE SEQUENCE [LARGE SCALE GENOMIC DNA]</scope>
    <source>
        <strain evidence="1 2">Kb82</strain>
    </source>
</reference>
<dbReference type="Proteomes" id="UP000640614">
    <property type="component" value="Unassembled WGS sequence"/>
</dbReference>
<proteinExistence type="predicted"/>
<dbReference type="RefSeq" id="WP_193845699.1">
    <property type="nucleotide sequence ID" value="NZ_PRDM01000001.1"/>
</dbReference>
<organism evidence="1 2">
    <name type="scientific">Flavobacterium hungaricum</name>
    <dbReference type="NCBI Taxonomy" id="2082725"/>
    <lineage>
        <taxon>Bacteria</taxon>
        <taxon>Pseudomonadati</taxon>
        <taxon>Bacteroidota</taxon>
        <taxon>Flavobacteriia</taxon>
        <taxon>Flavobacteriales</taxon>
        <taxon>Flavobacteriaceae</taxon>
        <taxon>Flavobacterium</taxon>
    </lineage>
</organism>
<evidence type="ECO:0000313" key="1">
    <source>
        <dbReference type="EMBL" id="MBE8724723.1"/>
    </source>
</evidence>